<accession>A0A5B0NEQ8</accession>
<dbReference type="Proteomes" id="UP000325313">
    <property type="component" value="Unassembled WGS sequence"/>
</dbReference>
<dbReference type="AlphaFoldDB" id="A0A5B0NEQ8"/>
<protein>
    <submittedName>
        <fullName evidence="1">Uncharacterized protein</fullName>
    </submittedName>
</protein>
<organism evidence="1 2">
    <name type="scientific">Puccinia graminis f. sp. tritici</name>
    <dbReference type="NCBI Taxonomy" id="56615"/>
    <lineage>
        <taxon>Eukaryota</taxon>
        <taxon>Fungi</taxon>
        <taxon>Dikarya</taxon>
        <taxon>Basidiomycota</taxon>
        <taxon>Pucciniomycotina</taxon>
        <taxon>Pucciniomycetes</taxon>
        <taxon>Pucciniales</taxon>
        <taxon>Pucciniaceae</taxon>
        <taxon>Puccinia</taxon>
    </lineage>
</organism>
<dbReference type="EMBL" id="VDEP01000412">
    <property type="protein sequence ID" value="KAA1086249.1"/>
    <property type="molecule type" value="Genomic_DNA"/>
</dbReference>
<evidence type="ECO:0000313" key="1">
    <source>
        <dbReference type="EMBL" id="KAA1086249.1"/>
    </source>
</evidence>
<reference evidence="1 2" key="1">
    <citation type="submission" date="2019-05" db="EMBL/GenBank/DDBJ databases">
        <title>Emergence of the Ug99 lineage of the wheat stem rust pathogen through somatic hybridization.</title>
        <authorList>
            <person name="Li F."/>
            <person name="Upadhyaya N.M."/>
            <person name="Sperschneider J."/>
            <person name="Matny O."/>
            <person name="Nguyen-Phuc H."/>
            <person name="Mago R."/>
            <person name="Raley C."/>
            <person name="Miller M.E."/>
            <person name="Silverstein K.A.T."/>
            <person name="Henningsen E."/>
            <person name="Hirsch C.D."/>
            <person name="Visser B."/>
            <person name="Pretorius Z.A."/>
            <person name="Steffenson B.J."/>
            <person name="Schwessinger B."/>
            <person name="Dodds P.N."/>
            <person name="Figueroa M."/>
        </authorList>
    </citation>
    <scope>NUCLEOTIDE SEQUENCE [LARGE SCALE GENOMIC DNA]</scope>
    <source>
        <strain evidence="1 2">Ug99</strain>
    </source>
</reference>
<gene>
    <name evidence="1" type="ORF">PGTUg99_014203</name>
</gene>
<proteinExistence type="predicted"/>
<comment type="caution">
    <text evidence="1">The sequence shown here is derived from an EMBL/GenBank/DDBJ whole genome shotgun (WGS) entry which is preliminary data.</text>
</comment>
<name>A0A5B0NEQ8_PUCGR</name>
<sequence>MRCLARCIQQQSRPEGRHERKTHLVPAKRLFRGAIRYCLNTRRRTVDASSPSGMEDRDWSKFGIKHRADRPCSTPVHEDGSS</sequence>
<evidence type="ECO:0000313" key="2">
    <source>
        <dbReference type="Proteomes" id="UP000325313"/>
    </source>
</evidence>